<evidence type="ECO:0000256" key="2">
    <source>
        <dbReference type="ARBA" id="ARBA00023125"/>
    </source>
</evidence>
<dbReference type="Gene3D" id="1.10.10.10">
    <property type="entry name" value="Winged helix-like DNA-binding domain superfamily/Winged helix DNA-binding domain"/>
    <property type="match status" value="1"/>
</dbReference>
<dbReference type="InterPro" id="IPR000524">
    <property type="entry name" value="Tscrpt_reg_HTH_GntR"/>
</dbReference>
<gene>
    <name evidence="6" type="ORF">ABFB10_23030</name>
</gene>
<dbReference type="Gene3D" id="1.20.120.530">
    <property type="entry name" value="GntR ligand-binding domain-like"/>
    <property type="match status" value="1"/>
</dbReference>
<evidence type="ECO:0000313" key="7">
    <source>
        <dbReference type="Proteomes" id="UP001428774"/>
    </source>
</evidence>
<evidence type="ECO:0000259" key="5">
    <source>
        <dbReference type="SMART" id="SM00895"/>
    </source>
</evidence>
<dbReference type="Pfam" id="PF07729">
    <property type="entry name" value="FCD"/>
    <property type="match status" value="1"/>
</dbReference>
<organism evidence="6 7">
    <name type="scientific">Ponticoccus litoralis</name>
    <dbReference type="NCBI Taxonomy" id="422297"/>
    <lineage>
        <taxon>Bacteria</taxon>
        <taxon>Pseudomonadati</taxon>
        <taxon>Pseudomonadota</taxon>
        <taxon>Alphaproteobacteria</taxon>
        <taxon>Rhodobacterales</taxon>
        <taxon>Roseobacteraceae</taxon>
        <taxon>Ponticoccus</taxon>
    </lineage>
</organism>
<dbReference type="GO" id="GO:0003700">
    <property type="term" value="F:DNA-binding transcription factor activity"/>
    <property type="evidence" value="ECO:0007669"/>
    <property type="project" value="InterPro"/>
</dbReference>
<evidence type="ECO:0000256" key="1">
    <source>
        <dbReference type="ARBA" id="ARBA00023015"/>
    </source>
</evidence>
<dbReference type="PANTHER" id="PTHR43537">
    <property type="entry name" value="TRANSCRIPTIONAL REGULATOR, GNTR FAMILY"/>
    <property type="match status" value="1"/>
</dbReference>
<keyword evidence="3" id="KW-0804">Transcription</keyword>
<dbReference type="SUPFAM" id="SSF48008">
    <property type="entry name" value="GntR ligand-binding domain-like"/>
    <property type="match status" value="1"/>
</dbReference>
<reference evidence="6 7" key="1">
    <citation type="submission" date="2024-05" db="EMBL/GenBank/DDBJ databases">
        <title>Genome sequence of Ponticoccus litoralis KCCM 90028.</title>
        <authorList>
            <person name="Kim J.M."/>
            <person name="Lee J.K."/>
            <person name="Choi B.J."/>
            <person name="Bayburt H."/>
            <person name="Baek J.H."/>
            <person name="Jeon C.O."/>
        </authorList>
    </citation>
    <scope>NUCLEOTIDE SEQUENCE [LARGE SCALE GENOMIC DNA]</scope>
    <source>
        <strain evidence="6 7">KCCM 90028</strain>
    </source>
</reference>
<dbReference type="SUPFAM" id="SSF46785">
    <property type="entry name" value="Winged helix' DNA-binding domain"/>
    <property type="match status" value="1"/>
</dbReference>
<keyword evidence="2" id="KW-0238">DNA-binding</keyword>
<accession>A0AAW9SEZ7</accession>
<protein>
    <submittedName>
        <fullName evidence="6">GntR family transcriptional regulator</fullName>
    </submittedName>
</protein>
<dbReference type="SMART" id="SM00345">
    <property type="entry name" value="HTH_GNTR"/>
    <property type="match status" value="1"/>
</dbReference>
<dbReference type="GO" id="GO:0003677">
    <property type="term" value="F:DNA binding"/>
    <property type="evidence" value="ECO:0007669"/>
    <property type="project" value="UniProtKB-KW"/>
</dbReference>
<dbReference type="InterPro" id="IPR036388">
    <property type="entry name" value="WH-like_DNA-bd_sf"/>
</dbReference>
<dbReference type="InterPro" id="IPR036390">
    <property type="entry name" value="WH_DNA-bd_sf"/>
</dbReference>
<feature type="domain" description="HTH gntR-type" evidence="4">
    <location>
        <begin position="30"/>
        <end position="77"/>
    </location>
</feature>
<dbReference type="Pfam" id="PF00392">
    <property type="entry name" value="GntR"/>
    <property type="match status" value="1"/>
</dbReference>
<sequence length="231" mass="25978">MTQTAFHRGAYGSELFKEGIRDSSGSDHKWLAQGWRALDVHRIAAEMEMSITPVRDAIKKLEADGLVEVLPRSGTFVRHYTIEDLIKGYELVEGLDGMAGYLLAEKVKAGVVAGADIDALLTPLVDEMDRNLSREQVRTWAELDDRFHRTIFEMAENPLLANGYNSARNQMRSVLSFISPVHVDRANSVREHRLIVAAIIAGDCEKARKTCQDHRHLVREILKTLHGECQT</sequence>
<evidence type="ECO:0000256" key="3">
    <source>
        <dbReference type="ARBA" id="ARBA00023163"/>
    </source>
</evidence>
<dbReference type="InterPro" id="IPR008920">
    <property type="entry name" value="TF_FadR/GntR_C"/>
</dbReference>
<keyword evidence="7" id="KW-1185">Reference proteome</keyword>
<dbReference type="EMBL" id="JBDNCH010000004">
    <property type="protein sequence ID" value="MEN9063444.1"/>
    <property type="molecule type" value="Genomic_DNA"/>
</dbReference>
<name>A0AAW9SEZ7_9RHOB</name>
<dbReference type="Proteomes" id="UP001428774">
    <property type="component" value="Unassembled WGS sequence"/>
</dbReference>
<evidence type="ECO:0000313" key="6">
    <source>
        <dbReference type="EMBL" id="MEN9063444.1"/>
    </source>
</evidence>
<dbReference type="RefSeq" id="WP_347168522.1">
    <property type="nucleotide sequence ID" value="NZ_JBDNCH010000004.1"/>
</dbReference>
<dbReference type="SMART" id="SM00895">
    <property type="entry name" value="FCD"/>
    <property type="match status" value="1"/>
</dbReference>
<evidence type="ECO:0000259" key="4">
    <source>
        <dbReference type="SMART" id="SM00345"/>
    </source>
</evidence>
<comment type="caution">
    <text evidence="6">The sequence shown here is derived from an EMBL/GenBank/DDBJ whole genome shotgun (WGS) entry which is preliminary data.</text>
</comment>
<keyword evidence="1" id="KW-0805">Transcription regulation</keyword>
<dbReference type="InterPro" id="IPR011711">
    <property type="entry name" value="GntR_C"/>
</dbReference>
<feature type="domain" description="GntR C-terminal" evidence="5">
    <location>
        <begin position="87"/>
        <end position="217"/>
    </location>
</feature>
<dbReference type="PANTHER" id="PTHR43537:SF24">
    <property type="entry name" value="GLUCONATE OPERON TRANSCRIPTIONAL REPRESSOR"/>
    <property type="match status" value="1"/>
</dbReference>
<proteinExistence type="predicted"/>
<dbReference type="AlphaFoldDB" id="A0AAW9SEZ7"/>